<accession>A0A9N8V9S1</accession>
<dbReference type="CDD" id="cd00174">
    <property type="entry name" value="SH3"/>
    <property type="match status" value="1"/>
</dbReference>
<dbReference type="SUPFAM" id="SSF50044">
    <property type="entry name" value="SH3-domain"/>
    <property type="match status" value="1"/>
</dbReference>
<dbReference type="InterPro" id="IPR001060">
    <property type="entry name" value="FCH_dom"/>
</dbReference>
<evidence type="ECO:0000256" key="2">
    <source>
        <dbReference type="ARBA" id="ARBA00022443"/>
    </source>
</evidence>
<evidence type="ECO:0000256" key="7">
    <source>
        <dbReference type="PROSITE-ProRule" id="PRU01077"/>
    </source>
</evidence>
<dbReference type="EMBL" id="CAJVPQ010000072">
    <property type="protein sequence ID" value="CAG8442909.1"/>
    <property type="molecule type" value="Genomic_DNA"/>
</dbReference>
<dbReference type="Pfam" id="PF00018">
    <property type="entry name" value="SH3_1"/>
    <property type="match status" value="1"/>
</dbReference>
<feature type="compositionally biased region" description="Polar residues" evidence="9">
    <location>
        <begin position="666"/>
        <end position="676"/>
    </location>
</feature>
<evidence type="ECO:0000256" key="9">
    <source>
        <dbReference type="SAM" id="MobiDB-lite"/>
    </source>
</evidence>
<feature type="compositionally biased region" description="Polar residues" evidence="9">
    <location>
        <begin position="923"/>
        <end position="954"/>
    </location>
</feature>
<dbReference type="PANTHER" id="PTHR23065:SF7">
    <property type="entry name" value="NOSTRIN, ISOFORM H"/>
    <property type="match status" value="1"/>
</dbReference>
<feature type="region of interest" description="Disordered" evidence="9">
    <location>
        <begin position="372"/>
        <end position="406"/>
    </location>
</feature>
<feature type="domain" description="F-BAR" evidence="11">
    <location>
        <begin position="21"/>
        <end position="266"/>
    </location>
</feature>
<dbReference type="Pfam" id="PF00611">
    <property type="entry name" value="FCH"/>
    <property type="match status" value="1"/>
</dbReference>
<protein>
    <submittedName>
        <fullName evidence="12">17964_t:CDS:1</fullName>
    </submittedName>
</protein>
<sequence>MEQTIISTSSGSSNVAGERRPEIFANNFWGKEEAGYDALMSRLRQAKQTCDEVKNMFQERALIEEEYAKKLMKLSNSLRDALEVCRQEMEATAQEHITLSQKIRTELVQEISHFILRQKESRKLQQAIVDRSLRNKREQSVLVQRAKEKYEAECVKITGLLASKNSVMGKDLDKLNLRIEKTQIAAKAADQEYIQLVKNIQITTKTWNYDWKTACDKFQDLEEDRIDKLKSFLWTYANLISTVCVADDESCERIRISLENCNVEKDILIFIRERATGPDIPEPQSYVNFYAGPKENGVRYKRASFDRVPEYVDVITTPTTQLDPNKRLSLCELPITNNNNSKDNCVYHTRNDSDGYSNVNIDRATLYANTTSTKKNNNNNGGIVNEVERTEKNEVEEEPVDPRSKQMLSIGNNVLEVQTNIGQLNNKEDQDEIAKALANLELTDEYNNNNKNDSDVNNDNKDNYDNNDHNSNNNSNDNQVSRFNTSTSMNNISNNGNGEGFVKKPLPNNFPIDKPQPPTPPVQDNIQQQKKSHDIYHQRNNSQSQFTPYQISSNNNIPIAPTVIDLRRSQPDYTNAANNGPLSSQQQQISQNLSMKSKSSNRNYQQQPEGPGDARRLSNSPNMFSSPPPISSQVQYQSPQGGYQQVQGQMNPQNLVLTQGRISPRQITASPSHTPSNNINNNNLNDLNRSDTQRTTSSNTSNNSLGIQLDVNGRVKQDDLAEAFIANGGRLPPESAKFQTRPQGIPQGGQMSPQGQPIFQYSSFNRPLQQMPTNPSVITSQSSYNGPHQQLQQQSHPQVHRSNTVNSGSTLNNAFPYKQPQQGVNVNSQLPQGSIGRPQGSIGRPQGSIGRPQGSIGRPPLRRTLPVGIQQSQSQPQIQPTQLLQQPIGTQVLGHPQTHYQNPNFYSPPVSGYPRPPIGSANIGGSAQGFQQMQYQRQSLPGSDIPDSSGSQNHPRTEDGKPIEFYVKALYDYQKTIPEEMSFTTGDVIAVLSTHSDGWWEGEIVDDSRKNRGLFPSNYTKVLE</sequence>
<feature type="region of interest" description="Disordered" evidence="9">
    <location>
        <begin position="893"/>
        <end position="961"/>
    </location>
</feature>
<dbReference type="AlphaFoldDB" id="A0A9N8V9S1"/>
<evidence type="ECO:0000313" key="13">
    <source>
        <dbReference type="Proteomes" id="UP000789570"/>
    </source>
</evidence>
<dbReference type="GO" id="GO:0009898">
    <property type="term" value="C:cytoplasmic side of plasma membrane"/>
    <property type="evidence" value="ECO:0007669"/>
    <property type="project" value="TreeGrafter"/>
</dbReference>
<feature type="region of interest" description="Disordered" evidence="9">
    <location>
        <begin position="666"/>
        <end position="706"/>
    </location>
</feature>
<feature type="compositionally biased region" description="Low complexity" evidence="9">
    <location>
        <begin position="693"/>
        <end position="704"/>
    </location>
</feature>
<feature type="compositionally biased region" description="Polar residues" evidence="9">
    <location>
        <begin position="633"/>
        <end position="646"/>
    </location>
</feature>
<evidence type="ECO:0000259" key="10">
    <source>
        <dbReference type="PROSITE" id="PS50002"/>
    </source>
</evidence>
<keyword evidence="3" id="KW-0963">Cytoplasm</keyword>
<feature type="compositionally biased region" description="Low complexity" evidence="9">
    <location>
        <begin position="787"/>
        <end position="797"/>
    </location>
</feature>
<dbReference type="InterPro" id="IPR036028">
    <property type="entry name" value="SH3-like_dom_sf"/>
</dbReference>
<dbReference type="PANTHER" id="PTHR23065">
    <property type="entry name" value="PROLINE-SERINE-THREONINE PHOSPHATASE INTERACTING PROTEIN 1"/>
    <property type="match status" value="1"/>
</dbReference>
<dbReference type="SMART" id="SM00055">
    <property type="entry name" value="FCH"/>
    <property type="match status" value="1"/>
</dbReference>
<dbReference type="PROSITE" id="PS50002">
    <property type="entry name" value="SH3"/>
    <property type="match status" value="1"/>
</dbReference>
<evidence type="ECO:0000256" key="4">
    <source>
        <dbReference type="ARBA" id="ARBA00022553"/>
    </source>
</evidence>
<dbReference type="PROSITE" id="PS51741">
    <property type="entry name" value="F_BAR"/>
    <property type="match status" value="1"/>
</dbReference>
<keyword evidence="5" id="KW-0206">Cytoskeleton</keyword>
<feature type="region of interest" description="Disordered" evidence="9">
    <location>
        <begin position="571"/>
        <end position="646"/>
    </location>
</feature>
<keyword evidence="2 6" id="KW-0728">SH3 domain</keyword>
<dbReference type="GO" id="GO:0120104">
    <property type="term" value="C:mitotic actomyosin contractile ring, proximal layer"/>
    <property type="evidence" value="ECO:0007669"/>
    <property type="project" value="TreeGrafter"/>
</dbReference>
<feature type="region of interest" description="Disordered" evidence="9">
    <location>
        <begin position="727"/>
        <end position="863"/>
    </location>
</feature>
<dbReference type="InterPro" id="IPR001452">
    <property type="entry name" value="SH3_domain"/>
</dbReference>
<feature type="compositionally biased region" description="Low complexity" evidence="9">
    <location>
        <begin position="469"/>
        <end position="496"/>
    </location>
</feature>
<gene>
    <name evidence="12" type="ORF">FCALED_LOCUS683</name>
</gene>
<feature type="region of interest" description="Disordered" evidence="9">
    <location>
        <begin position="444"/>
        <end position="534"/>
    </location>
</feature>
<dbReference type="SMART" id="SM00326">
    <property type="entry name" value="SH3"/>
    <property type="match status" value="1"/>
</dbReference>
<feature type="compositionally biased region" description="Polar residues" evidence="9">
    <location>
        <begin position="592"/>
        <end position="608"/>
    </location>
</feature>
<evidence type="ECO:0000313" key="12">
    <source>
        <dbReference type="EMBL" id="CAG8442909.1"/>
    </source>
</evidence>
<reference evidence="12" key="1">
    <citation type="submission" date="2021-06" db="EMBL/GenBank/DDBJ databases">
        <authorList>
            <person name="Kallberg Y."/>
            <person name="Tangrot J."/>
            <person name="Rosling A."/>
        </authorList>
    </citation>
    <scope>NUCLEOTIDE SEQUENCE</scope>
    <source>
        <strain evidence="12">UK204</strain>
    </source>
</reference>
<dbReference type="SUPFAM" id="SSF103657">
    <property type="entry name" value="BAR/IMD domain-like"/>
    <property type="match status" value="1"/>
</dbReference>
<feature type="compositionally biased region" description="Low complexity" evidence="9">
    <location>
        <begin position="742"/>
        <end position="757"/>
    </location>
</feature>
<feature type="compositionally biased region" description="Polar residues" evidence="9">
    <location>
        <begin position="571"/>
        <end position="582"/>
    </location>
</feature>
<feature type="domain" description="SH3" evidence="10">
    <location>
        <begin position="962"/>
        <end position="1024"/>
    </location>
</feature>
<evidence type="ECO:0000256" key="3">
    <source>
        <dbReference type="ARBA" id="ARBA00022490"/>
    </source>
</evidence>
<dbReference type="Proteomes" id="UP000789570">
    <property type="component" value="Unassembled WGS sequence"/>
</dbReference>
<evidence type="ECO:0000256" key="8">
    <source>
        <dbReference type="SAM" id="Coils"/>
    </source>
</evidence>
<dbReference type="GO" id="GO:0005543">
    <property type="term" value="F:phospholipid binding"/>
    <property type="evidence" value="ECO:0007669"/>
    <property type="project" value="TreeGrafter"/>
</dbReference>
<comment type="subcellular location">
    <subcellularLocation>
        <location evidence="1">Cytoplasm</location>
        <location evidence="1">Cytoskeleton</location>
    </subcellularLocation>
</comment>
<dbReference type="Gene3D" id="2.30.30.40">
    <property type="entry name" value="SH3 Domains"/>
    <property type="match status" value="1"/>
</dbReference>
<evidence type="ECO:0000256" key="5">
    <source>
        <dbReference type="ARBA" id="ARBA00023212"/>
    </source>
</evidence>
<dbReference type="Gene3D" id="1.20.1270.60">
    <property type="entry name" value="Arfaptin homology (AH) domain/BAR domain"/>
    <property type="match status" value="1"/>
</dbReference>
<feature type="compositionally biased region" description="Polar residues" evidence="9">
    <location>
        <begin position="759"/>
        <end position="786"/>
    </location>
</feature>
<dbReference type="InterPro" id="IPR027267">
    <property type="entry name" value="AH/BAR_dom_sf"/>
</dbReference>
<evidence type="ECO:0000259" key="11">
    <source>
        <dbReference type="PROSITE" id="PS51741"/>
    </source>
</evidence>
<feature type="compositionally biased region" description="Basic and acidic residues" evidence="9">
    <location>
        <begin position="452"/>
        <end position="468"/>
    </location>
</feature>
<feature type="coiled-coil region" evidence="8">
    <location>
        <begin position="133"/>
        <end position="192"/>
    </location>
</feature>
<dbReference type="PRINTS" id="PR00452">
    <property type="entry name" value="SH3DOMAIN"/>
</dbReference>
<keyword evidence="7 8" id="KW-0175">Coiled coil</keyword>
<feature type="compositionally biased region" description="Low complexity" evidence="9">
    <location>
        <begin position="677"/>
        <end position="687"/>
    </location>
</feature>
<evidence type="ECO:0000256" key="1">
    <source>
        <dbReference type="ARBA" id="ARBA00004245"/>
    </source>
</evidence>
<feature type="compositionally biased region" description="Polar residues" evidence="9">
    <location>
        <begin position="800"/>
        <end position="832"/>
    </location>
</feature>
<dbReference type="OrthoDB" id="27823at2759"/>
<name>A0A9N8V9S1_9GLOM</name>
<organism evidence="12 13">
    <name type="scientific">Funneliformis caledonium</name>
    <dbReference type="NCBI Taxonomy" id="1117310"/>
    <lineage>
        <taxon>Eukaryota</taxon>
        <taxon>Fungi</taxon>
        <taxon>Fungi incertae sedis</taxon>
        <taxon>Mucoromycota</taxon>
        <taxon>Glomeromycotina</taxon>
        <taxon>Glomeromycetes</taxon>
        <taxon>Glomerales</taxon>
        <taxon>Glomeraceae</taxon>
        <taxon>Funneliformis</taxon>
    </lineage>
</organism>
<evidence type="ECO:0000256" key="6">
    <source>
        <dbReference type="PROSITE-ProRule" id="PRU00192"/>
    </source>
</evidence>
<proteinExistence type="predicted"/>
<dbReference type="InterPro" id="IPR031160">
    <property type="entry name" value="F_BAR_dom"/>
</dbReference>
<keyword evidence="4" id="KW-0597">Phosphoprotein</keyword>
<dbReference type="GO" id="GO:0030036">
    <property type="term" value="P:actin cytoskeleton organization"/>
    <property type="evidence" value="ECO:0007669"/>
    <property type="project" value="UniProtKB-ARBA"/>
</dbReference>
<keyword evidence="13" id="KW-1185">Reference proteome</keyword>
<comment type="caution">
    <text evidence="12">The sequence shown here is derived from an EMBL/GenBank/DDBJ whole genome shotgun (WGS) entry which is preliminary data.</text>
</comment>